<name>A0A6J5LTL1_9CAUD</name>
<dbReference type="EMBL" id="LR796313">
    <property type="protein sequence ID" value="CAB4136270.1"/>
    <property type="molecule type" value="Genomic_DNA"/>
</dbReference>
<evidence type="ECO:0000313" key="2">
    <source>
        <dbReference type="EMBL" id="CAB4136270.1"/>
    </source>
</evidence>
<accession>A0A6J5LTL1</accession>
<feature type="region of interest" description="Disordered" evidence="1">
    <location>
        <begin position="1"/>
        <end position="22"/>
    </location>
</feature>
<feature type="compositionally biased region" description="Basic and acidic residues" evidence="1">
    <location>
        <begin position="1"/>
        <end position="14"/>
    </location>
</feature>
<organism evidence="2">
    <name type="scientific">uncultured Caudovirales phage</name>
    <dbReference type="NCBI Taxonomy" id="2100421"/>
    <lineage>
        <taxon>Viruses</taxon>
        <taxon>Duplodnaviria</taxon>
        <taxon>Heunggongvirae</taxon>
        <taxon>Uroviricota</taxon>
        <taxon>Caudoviricetes</taxon>
        <taxon>Peduoviridae</taxon>
        <taxon>Maltschvirus</taxon>
        <taxon>Maltschvirus maltsch</taxon>
    </lineage>
</organism>
<proteinExistence type="predicted"/>
<protein>
    <submittedName>
        <fullName evidence="2">Uncharacterized protein</fullName>
    </submittedName>
</protein>
<sequence>MKTKETNENQEKNKGGRPHAFLDDVSVTLPMSVPKKQKEFLQKKWNLDLEIFRIQK</sequence>
<reference evidence="2" key="1">
    <citation type="submission" date="2020-04" db="EMBL/GenBank/DDBJ databases">
        <authorList>
            <person name="Chiriac C."/>
            <person name="Salcher M."/>
            <person name="Ghai R."/>
            <person name="Kavagutti S V."/>
        </authorList>
    </citation>
    <scope>NUCLEOTIDE SEQUENCE</scope>
</reference>
<evidence type="ECO:0000256" key="1">
    <source>
        <dbReference type="SAM" id="MobiDB-lite"/>
    </source>
</evidence>
<gene>
    <name evidence="2" type="ORF">UFOVP299_37</name>
</gene>